<keyword evidence="2" id="KW-1185">Reference proteome</keyword>
<proteinExistence type="predicted"/>
<reference evidence="2" key="1">
    <citation type="journal article" date="2019" name="Int. J. Syst. Evol. Microbiol.">
        <title>The Global Catalogue of Microorganisms (GCM) 10K type strain sequencing project: providing services to taxonomists for standard genome sequencing and annotation.</title>
        <authorList>
            <consortium name="The Broad Institute Genomics Platform"/>
            <consortium name="The Broad Institute Genome Sequencing Center for Infectious Disease"/>
            <person name="Wu L."/>
            <person name="Ma J."/>
        </authorList>
    </citation>
    <scope>NUCLEOTIDE SEQUENCE [LARGE SCALE GENOMIC DNA]</scope>
    <source>
        <strain evidence="2">NBRC 108730</strain>
    </source>
</reference>
<dbReference type="Proteomes" id="UP001157017">
    <property type="component" value="Unassembled WGS sequence"/>
</dbReference>
<name>A0ABQ6JDP8_9ACTN</name>
<accession>A0ABQ6JDP8</accession>
<dbReference type="EMBL" id="BSUZ01000001">
    <property type="protein sequence ID" value="GMA85696.1"/>
    <property type="molecule type" value="Genomic_DNA"/>
</dbReference>
<evidence type="ECO:0000313" key="2">
    <source>
        <dbReference type="Proteomes" id="UP001157017"/>
    </source>
</evidence>
<comment type="caution">
    <text evidence="1">The sequence shown here is derived from an EMBL/GenBank/DDBJ whole genome shotgun (WGS) entry which is preliminary data.</text>
</comment>
<gene>
    <name evidence="1" type="ORF">GCM10025868_09460</name>
</gene>
<protein>
    <submittedName>
        <fullName evidence="1">Uncharacterized protein</fullName>
    </submittedName>
</protein>
<sequence length="51" mass="5233">MLIGDGTSASRRRGLAVATALGLPRTSLRISESAPTVADVVVVLGADFARH</sequence>
<evidence type="ECO:0000313" key="1">
    <source>
        <dbReference type="EMBL" id="GMA85696.1"/>
    </source>
</evidence>
<organism evidence="1 2">
    <name type="scientific">Angustibacter aerolatus</name>
    <dbReference type="NCBI Taxonomy" id="1162965"/>
    <lineage>
        <taxon>Bacteria</taxon>
        <taxon>Bacillati</taxon>
        <taxon>Actinomycetota</taxon>
        <taxon>Actinomycetes</taxon>
        <taxon>Kineosporiales</taxon>
        <taxon>Kineosporiaceae</taxon>
    </lineage>
</organism>